<accession>A0A8C3MWA0</accession>
<protein>
    <submittedName>
        <fullName evidence="2">Uncharacterized protein</fullName>
    </submittedName>
</protein>
<keyword evidence="3" id="KW-1185">Reference proteome</keyword>
<dbReference type="Ensembl" id="ENSCPVT00000009624.2">
    <property type="protein sequence ID" value="ENSCPVP00000009221.2"/>
    <property type="gene ID" value="ENSCPVG00000006765.2"/>
</dbReference>
<dbReference type="PROSITE" id="PS51406">
    <property type="entry name" value="FIBRINOGEN_C_2"/>
    <property type="match status" value="1"/>
</dbReference>
<organism evidence="2 3">
    <name type="scientific">Geospiza parvula</name>
    <name type="common">Small tree-finch</name>
    <name type="synonym">Camarhynchus parvulus</name>
    <dbReference type="NCBI Taxonomy" id="87175"/>
    <lineage>
        <taxon>Eukaryota</taxon>
        <taxon>Metazoa</taxon>
        <taxon>Chordata</taxon>
        <taxon>Craniata</taxon>
        <taxon>Vertebrata</taxon>
        <taxon>Euteleostomi</taxon>
        <taxon>Archelosauria</taxon>
        <taxon>Archosauria</taxon>
        <taxon>Dinosauria</taxon>
        <taxon>Saurischia</taxon>
        <taxon>Theropoda</taxon>
        <taxon>Coelurosauria</taxon>
        <taxon>Aves</taxon>
        <taxon>Neognathae</taxon>
        <taxon>Neoaves</taxon>
        <taxon>Telluraves</taxon>
        <taxon>Australaves</taxon>
        <taxon>Passeriformes</taxon>
        <taxon>Thraupidae</taxon>
        <taxon>Camarhynchus</taxon>
    </lineage>
</organism>
<evidence type="ECO:0000313" key="2">
    <source>
        <dbReference type="Ensembl" id="ENSCPVP00000009221.2"/>
    </source>
</evidence>
<dbReference type="PANTHER" id="PTHR19143">
    <property type="entry name" value="FIBRINOGEN/TENASCIN/ANGIOPOEITIN"/>
    <property type="match status" value="1"/>
</dbReference>
<dbReference type="GO" id="GO:0005615">
    <property type="term" value="C:extracellular space"/>
    <property type="evidence" value="ECO:0007669"/>
    <property type="project" value="TreeGrafter"/>
</dbReference>
<dbReference type="Proteomes" id="UP000694382">
    <property type="component" value="Unassembled WGS sequence"/>
</dbReference>
<dbReference type="InterPro" id="IPR014716">
    <property type="entry name" value="Fibrinogen_a/b/g_C_1"/>
</dbReference>
<name>A0A8C3MWA0_GEOPR</name>
<dbReference type="InterPro" id="IPR036056">
    <property type="entry name" value="Fibrinogen-like_C"/>
</dbReference>
<dbReference type="InterPro" id="IPR002181">
    <property type="entry name" value="Fibrinogen_a/b/g_C_dom"/>
</dbReference>
<proteinExistence type="predicted"/>
<reference evidence="2" key="1">
    <citation type="submission" date="2025-08" db="UniProtKB">
        <authorList>
            <consortium name="Ensembl"/>
        </authorList>
    </citation>
    <scope>IDENTIFICATION</scope>
</reference>
<dbReference type="PROSITE" id="PS00514">
    <property type="entry name" value="FIBRINOGEN_C_1"/>
    <property type="match status" value="1"/>
</dbReference>
<accession>A0A8U8BMY8</accession>
<dbReference type="Pfam" id="PF00147">
    <property type="entry name" value="Fibrinogen_C"/>
    <property type="match status" value="1"/>
</dbReference>
<dbReference type="FunFam" id="3.90.215.10:FF:000001">
    <property type="entry name" value="Tenascin isoform 1"/>
    <property type="match status" value="1"/>
</dbReference>
<dbReference type="CDD" id="cd00087">
    <property type="entry name" value="FReD"/>
    <property type="match status" value="1"/>
</dbReference>
<reference evidence="2" key="2">
    <citation type="submission" date="2025-09" db="UniProtKB">
        <authorList>
            <consortium name="Ensembl"/>
        </authorList>
    </citation>
    <scope>IDENTIFICATION</scope>
</reference>
<feature type="compositionally biased region" description="Pro residues" evidence="1">
    <location>
        <begin position="25"/>
        <end position="226"/>
    </location>
</feature>
<evidence type="ECO:0000313" key="3">
    <source>
        <dbReference type="Proteomes" id="UP000694382"/>
    </source>
</evidence>
<dbReference type="AlphaFoldDB" id="A0A8C3MWA0"/>
<dbReference type="InterPro" id="IPR020837">
    <property type="entry name" value="Fibrinogen_CS"/>
</dbReference>
<dbReference type="Gene3D" id="3.90.215.10">
    <property type="entry name" value="Gamma Fibrinogen, chain A, domain 1"/>
    <property type="match status" value="1"/>
</dbReference>
<sequence length="489" mass="52543">MELVYTGVGEGSQKRPALTGSDSPRPLPPLPLNPPTPKSPILPLPHPNPFLPLPHSKPPPTPICAPPPPQTPQFTPPHPQQHPSPPPLPSPTPFPPILSLPHPPNPHLPLPTPTTPLPTPPSHPQLTPPPPSNPQTPSFYPSPTPTTPPPPLLPLPHPPTPHLPLPHPLPTPPHPQTPQFTPPHPQQHPLPPPFAPPPSPTPNLPLPPPPFLPSPHPPITPPHPLLPPLCPSPTPFHPPFFPPPTPITPPLPPPPPPASLPGLCPPLPPGLPGRARGGGRARTACTWCPPGGGGAGAPPVPVYCDMSTEGHVWTVFQRRFNGSVSFFRGWNDYRAGFGRADGEYWLGLQSLALLTLQARYELGVELEDFENNSASATYGSFALSPTAVSADEDGYTLHVAGFVDGGAGDSLSYHNGMKFSTFDRDQDLFAQNCAALSSGAWWFRSCHFSNLNGFYLAGPHLSYANGINWAQWKGFYYSLKRSEMKIRRL</sequence>
<evidence type="ECO:0000256" key="1">
    <source>
        <dbReference type="SAM" id="MobiDB-lite"/>
    </source>
</evidence>
<dbReference type="InterPro" id="IPR050373">
    <property type="entry name" value="Fibrinogen_C-term_domain"/>
</dbReference>
<dbReference type="SUPFAM" id="SSF56496">
    <property type="entry name" value="Fibrinogen C-terminal domain-like"/>
    <property type="match status" value="1"/>
</dbReference>
<dbReference type="SMART" id="SM00186">
    <property type="entry name" value="FBG"/>
    <property type="match status" value="1"/>
</dbReference>
<dbReference type="GO" id="GO:0048251">
    <property type="term" value="P:elastic fiber assembly"/>
    <property type="evidence" value="ECO:0007669"/>
    <property type="project" value="TreeGrafter"/>
</dbReference>
<dbReference type="PANTHER" id="PTHR19143:SF225">
    <property type="entry name" value="MICROFIBRIL-ASSOCIATED GLYCOPROTEIN 4"/>
    <property type="match status" value="1"/>
</dbReference>
<feature type="region of interest" description="Disordered" evidence="1">
    <location>
        <begin position="1"/>
        <end position="226"/>
    </location>
</feature>